<gene>
    <name evidence="2" type="ORF">KPS_001424</name>
</gene>
<keyword evidence="1" id="KW-0812">Transmembrane</keyword>
<dbReference type="RefSeq" id="WP_309542667.1">
    <property type="nucleotide sequence ID" value="NZ_CP133659.1"/>
</dbReference>
<evidence type="ECO:0000313" key="2">
    <source>
        <dbReference type="EMBL" id="WMW66808.1"/>
    </source>
</evidence>
<dbReference type="Pfam" id="PF04306">
    <property type="entry name" value="DUF456"/>
    <property type="match status" value="1"/>
</dbReference>
<keyword evidence="1" id="KW-1133">Transmembrane helix</keyword>
<feature type="transmembrane region" description="Helical" evidence="1">
    <location>
        <begin position="145"/>
        <end position="167"/>
    </location>
</feature>
<dbReference type="InterPro" id="IPR007403">
    <property type="entry name" value="DUF456"/>
</dbReference>
<proteinExistence type="predicted"/>
<feature type="transmembrane region" description="Helical" evidence="1">
    <location>
        <begin position="107"/>
        <end position="124"/>
    </location>
</feature>
<name>A0ABY9R7N4_9BACT</name>
<feature type="transmembrane region" description="Helical" evidence="1">
    <location>
        <begin position="49"/>
        <end position="69"/>
    </location>
</feature>
<dbReference type="EMBL" id="CP133659">
    <property type="protein sequence ID" value="WMW66808.1"/>
    <property type="molecule type" value="Genomic_DNA"/>
</dbReference>
<organism evidence="2 3">
    <name type="scientific">Nitratidesulfovibrio liaohensis</name>
    <dbReference type="NCBI Taxonomy" id="2604158"/>
    <lineage>
        <taxon>Bacteria</taxon>
        <taxon>Pseudomonadati</taxon>
        <taxon>Thermodesulfobacteriota</taxon>
        <taxon>Desulfovibrionia</taxon>
        <taxon>Desulfovibrionales</taxon>
        <taxon>Desulfovibrionaceae</taxon>
        <taxon>Nitratidesulfovibrio</taxon>
    </lineage>
</organism>
<feature type="transmembrane region" description="Helical" evidence="1">
    <location>
        <begin position="7"/>
        <end position="37"/>
    </location>
</feature>
<feature type="transmembrane region" description="Helical" evidence="1">
    <location>
        <begin position="81"/>
        <end position="101"/>
    </location>
</feature>
<keyword evidence="1" id="KW-0472">Membrane</keyword>
<protein>
    <submittedName>
        <fullName evidence="2">DUF456 domain-containing protein</fullName>
    </submittedName>
</protein>
<accession>A0ABY9R7N4</accession>
<keyword evidence="3" id="KW-1185">Reference proteome</keyword>
<dbReference type="Proteomes" id="UP001180616">
    <property type="component" value="Chromosome"/>
</dbReference>
<sequence>MDYILATLCIIVLFGMIGLNVFGLPGNWLAVGVLALWKLLAPAAPGMDTWFFVTIIGAAAVGEVLELGVQMLGGKRYGSTGRGNLGGILGAIAGAILGAPFLFGLGALPGALAGAWFGCYLAELSHGRPRDAARQAARGAFVGKFLGLSLKFAAGAVVAVMGSGQVWPA</sequence>
<evidence type="ECO:0000256" key="1">
    <source>
        <dbReference type="SAM" id="Phobius"/>
    </source>
</evidence>
<reference evidence="2" key="1">
    <citation type="submission" date="2023-09" db="EMBL/GenBank/DDBJ databases">
        <authorList>
            <consortium name="CW5 consortium"/>
            <person name="Lu C.-W."/>
        </authorList>
    </citation>
    <scope>NUCLEOTIDE SEQUENCE</scope>
    <source>
        <strain evidence="2">KPS</strain>
    </source>
</reference>
<evidence type="ECO:0000313" key="3">
    <source>
        <dbReference type="Proteomes" id="UP001180616"/>
    </source>
</evidence>